<dbReference type="Pfam" id="PF08205">
    <property type="entry name" value="C2-set_2"/>
    <property type="match status" value="1"/>
</dbReference>
<dbReference type="STRING" id="9244.A0A091IU18"/>
<protein>
    <submittedName>
        <fullName evidence="5">Sialoadhesin</fullName>
    </submittedName>
</protein>
<feature type="domain" description="Ig-like" evidence="4">
    <location>
        <begin position="367"/>
        <end position="443"/>
    </location>
</feature>
<dbReference type="SMART" id="SM00408">
    <property type="entry name" value="IGc2"/>
    <property type="match status" value="5"/>
</dbReference>
<dbReference type="SUPFAM" id="SSF48726">
    <property type="entry name" value="Immunoglobulin"/>
    <property type="match status" value="6"/>
</dbReference>
<keyword evidence="2" id="KW-0472">Membrane</keyword>
<sequence>PRVSASQEYTEGQTSTLECFTPYFCPDSFSLRWVGHDPEVSRVSSEVQLDTNGVGHHLNLTTSFSWKDHSKKLLCELSYNSRKATREVVLRVRHSPKDTRVSVTPSTQHIQEGDTVSLTCQVSSSYPQVLGYSWYKDGVSLGSQQVLTLRDVGHEDYGQYHCEAQNAVGTGTAPAVTLYIFSAEISVSPAAEVQEGTATTLSCNVPGREGQTFNYTWYKNGVWLGEALTHTLRFPHIAASDAGSYSCEVTSAQGSDRDMSHSISLSVAYPPRTPTLTLFQETQGGRVAIIHCAVDSHPVATMALYHRGTLLATSGWQVAPGQRVSVTTSHNALRVEIRGVGPQDGGDYHCMATNTHGNATATKGFVIRATELLVQPSAEVQEGADVTLSCLGVGGLGTLYTWYRNSKWLRDTHTPTLHFPSIHPRDAGAFQCRSSNSSDISIPVPLRVLFPPRPPVLSYFLETQGGRLGIIHCTAESDPEANLTLWRGEAIIACTGGCSPAPSPRLQVSWSYNSLKLEIQEVVLEDEGTYVCQAGNPQGSASSSLDLRA</sequence>
<dbReference type="AlphaFoldDB" id="A0A091IU18"/>
<dbReference type="Gene3D" id="2.60.40.10">
    <property type="entry name" value="Immunoglobulins"/>
    <property type="match status" value="6"/>
</dbReference>
<feature type="domain" description="Ig-like" evidence="4">
    <location>
        <begin position="274"/>
        <end position="366"/>
    </location>
</feature>
<gene>
    <name evidence="5" type="ORF">N300_08993</name>
</gene>
<evidence type="ECO:0000259" key="4">
    <source>
        <dbReference type="PROSITE" id="PS50835"/>
    </source>
</evidence>
<dbReference type="InterPro" id="IPR013783">
    <property type="entry name" value="Ig-like_fold"/>
</dbReference>
<dbReference type="GO" id="GO:0005769">
    <property type="term" value="C:early endosome"/>
    <property type="evidence" value="ECO:0007669"/>
    <property type="project" value="TreeGrafter"/>
</dbReference>
<evidence type="ECO:0000313" key="5">
    <source>
        <dbReference type="EMBL" id="KFP03151.1"/>
    </source>
</evidence>
<comment type="subcellular location">
    <subcellularLocation>
        <location evidence="1">Membrane</location>
        <topology evidence="1">Single-pass membrane protein</topology>
    </subcellularLocation>
</comment>
<evidence type="ECO:0000256" key="3">
    <source>
        <dbReference type="ARBA" id="ARBA00023157"/>
    </source>
</evidence>
<evidence type="ECO:0000256" key="2">
    <source>
        <dbReference type="ARBA" id="ARBA00023136"/>
    </source>
</evidence>
<evidence type="ECO:0000313" key="6">
    <source>
        <dbReference type="Proteomes" id="UP000054308"/>
    </source>
</evidence>
<feature type="domain" description="Ig-like" evidence="4">
    <location>
        <begin position="174"/>
        <end position="266"/>
    </location>
</feature>
<dbReference type="Pfam" id="PF07679">
    <property type="entry name" value="I-set"/>
    <property type="match status" value="2"/>
</dbReference>
<evidence type="ECO:0000256" key="1">
    <source>
        <dbReference type="ARBA" id="ARBA00004167"/>
    </source>
</evidence>
<dbReference type="Proteomes" id="UP000054308">
    <property type="component" value="Unassembled WGS sequence"/>
</dbReference>
<dbReference type="InterPro" id="IPR007110">
    <property type="entry name" value="Ig-like_dom"/>
</dbReference>
<dbReference type="InterPro" id="IPR013162">
    <property type="entry name" value="CD80_C2-set"/>
</dbReference>
<dbReference type="Pfam" id="PF13927">
    <property type="entry name" value="Ig_3"/>
    <property type="match status" value="1"/>
</dbReference>
<reference evidence="5 6" key="1">
    <citation type="submission" date="2014-04" db="EMBL/GenBank/DDBJ databases">
        <title>Genome evolution of avian class.</title>
        <authorList>
            <person name="Zhang G."/>
            <person name="Li C."/>
        </authorList>
    </citation>
    <scope>NUCLEOTIDE SEQUENCE [LARGE SCALE GENOMIC DNA]</scope>
    <source>
        <strain evidence="5">BGI_N300</strain>
    </source>
</reference>
<feature type="non-terminal residue" evidence="5">
    <location>
        <position position="1"/>
    </location>
</feature>
<dbReference type="GO" id="GO:0005770">
    <property type="term" value="C:late endosome"/>
    <property type="evidence" value="ECO:0007669"/>
    <property type="project" value="TreeGrafter"/>
</dbReference>
<keyword evidence="6" id="KW-1185">Reference proteome</keyword>
<dbReference type="EMBL" id="KL218234">
    <property type="protein sequence ID" value="KFP03151.1"/>
    <property type="molecule type" value="Genomic_DNA"/>
</dbReference>
<dbReference type="InterPro" id="IPR003599">
    <property type="entry name" value="Ig_sub"/>
</dbReference>
<dbReference type="PANTHER" id="PTHR47243">
    <property type="entry name" value="SIALOADHESIN"/>
    <property type="match status" value="1"/>
</dbReference>
<accession>A0A091IU18</accession>
<organism evidence="5 6">
    <name type="scientific">Calypte anna</name>
    <name type="common">Anna's hummingbird</name>
    <name type="synonym">Archilochus anna</name>
    <dbReference type="NCBI Taxonomy" id="9244"/>
    <lineage>
        <taxon>Eukaryota</taxon>
        <taxon>Metazoa</taxon>
        <taxon>Chordata</taxon>
        <taxon>Craniata</taxon>
        <taxon>Vertebrata</taxon>
        <taxon>Euteleostomi</taxon>
        <taxon>Archelosauria</taxon>
        <taxon>Archosauria</taxon>
        <taxon>Dinosauria</taxon>
        <taxon>Saurischia</taxon>
        <taxon>Theropoda</taxon>
        <taxon>Coelurosauria</taxon>
        <taxon>Aves</taxon>
        <taxon>Neognathae</taxon>
        <taxon>Neoaves</taxon>
        <taxon>Strisores</taxon>
        <taxon>Apodiformes</taxon>
        <taxon>Trochilidae</taxon>
        <taxon>Calypte</taxon>
    </lineage>
</organism>
<dbReference type="GO" id="GO:0075512">
    <property type="term" value="P:clathrin-dependent endocytosis of virus by host cell"/>
    <property type="evidence" value="ECO:0007669"/>
    <property type="project" value="TreeGrafter"/>
</dbReference>
<feature type="non-terminal residue" evidence="5">
    <location>
        <position position="549"/>
    </location>
</feature>
<dbReference type="PANTHER" id="PTHR47243:SF1">
    <property type="entry name" value="SIALOADHESIN"/>
    <property type="match status" value="1"/>
</dbReference>
<proteinExistence type="predicted"/>
<dbReference type="InterPro" id="IPR003598">
    <property type="entry name" value="Ig_sub2"/>
</dbReference>
<dbReference type="CDD" id="cd00096">
    <property type="entry name" value="Ig"/>
    <property type="match status" value="1"/>
</dbReference>
<dbReference type="Pfam" id="PF13895">
    <property type="entry name" value="Ig_2"/>
    <property type="match status" value="2"/>
</dbReference>
<dbReference type="SMART" id="SM00409">
    <property type="entry name" value="IG"/>
    <property type="match status" value="6"/>
</dbReference>
<dbReference type="InterPro" id="IPR013098">
    <property type="entry name" value="Ig_I-set"/>
</dbReference>
<feature type="domain" description="Ig-like" evidence="4">
    <location>
        <begin position="1"/>
        <end position="91"/>
    </location>
</feature>
<dbReference type="GO" id="GO:0005886">
    <property type="term" value="C:plasma membrane"/>
    <property type="evidence" value="ECO:0007669"/>
    <property type="project" value="TreeGrafter"/>
</dbReference>
<feature type="domain" description="Ig-like" evidence="4">
    <location>
        <begin position="454"/>
        <end position="548"/>
    </location>
</feature>
<keyword evidence="3" id="KW-1015">Disulfide bond</keyword>
<name>A0A091IU18_CALAN</name>
<dbReference type="InterPro" id="IPR036179">
    <property type="entry name" value="Ig-like_dom_sf"/>
</dbReference>
<dbReference type="GO" id="GO:0046790">
    <property type="term" value="F:virion binding"/>
    <property type="evidence" value="ECO:0007669"/>
    <property type="project" value="TreeGrafter"/>
</dbReference>
<feature type="domain" description="Ig-like" evidence="4">
    <location>
        <begin position="96"/>
        <end position="166"/>
    </location>
</feature>
<dbReference type="PROSITE" id="PS50835">
    <property type="entry name" value="IG_LIKE"/>
    <property type="match status" value="6"/>
</dbReference>